<keyword evidence="9" id="KW-1185">Reference proteome</keyword>
<dbReference type="Pfam" id="PF00389">
    <property type="entry name" value="2-Hacid_dh"/>
    <property type="match status" value="1"/>
</dbReference>
<dbReference type="GO" id="GO:0051287">
    <property type="term" value="F:NAD binding"/>
    <property type="evidence" value="ECO:0007669"/>
    <property type="project" value="InterPro"/>
</dbReference>
<dbReference type="InterPro" id="IPR036291">
    <property type="entry name" value="NAD(P)-bd_dom_sf"/>
</dbReference>
<evidence type="ECO:0000256" key="4">
    <source>
        <dbReference type="ARBA" id="ARBA00023027"/>
    </source>
</evidence>
<dbReference type="AlphaFoldDB" id="A0A9X2T610"/>
<dbReference type="PANTHER" id="PTHR42789:SF1">
    <property type="entry name" value="D-ISOMER SPECIFIC 2-HYDROXYACID DEHYDROGENASE FAMILY PROTEIN (AFU_ORTHOLOGUE AFUA_6G10090)"/>
    <property type="match status" value="1"/>
</dbReference>
<dbReference type="Gene3D" id="3.40.50.720">
    <property type="entry name" value="NAD(P)-binding Rossmann-like Domain"/>
    <property type="match status" value="2"/>
</dbReference>
<dbReference type="CDD" id="cd12173">
    <property type="entry name" value="PGDH_4"/>
    <property type="match status" value="1"/>
</dbReference>
<dbReference type="PANTHER" id="PTHR42789">
    <property type="entry name" value="D-ISOMER SPECIFIC 2-HYDROXYACID DEHYDROGENASE FAMILY PROTEIN (AFU_ORTHOLOGUE AFUA_6G10090)"/>
    <property type="match status" value="1"/>
</dbReference>
<feature type="domain" description="D-isomer specific 2-hydroxyacid dehydrogenase catalytic" evidence="6">
    <location>
        <begin position="72"/>
        <end position="332"/>
    </location>
</feature>
<dbReference type="RefSeq" id="WP_258731403.1">
    <property type="nucleotide sequence ID" value="NZ_JANTHZ010000001.1"/>
</dbReference>
<proteinExistence type="inferred from homology"/>
<sequence length="355" mass="38994">MNGSTAPINRKRLVFFERFFDPVAEQILGDQEDIELIKLRYGDDENENWRELSRSCAYQIGARTELVEPWFADGALIARAPRLLAICSIGAGYDVVDVDACTEAGIAVCSQSGTNCEPVAEHAIGMMLNLSKKIGISNRALLRGGAADRMDLRGNDIVGKTVGIVGIGAIGSRTAQFCRAFDMTVLAYDPYLTREQIAARGAEKVEFGELLARADFVTAHCPRTEETLGMFDEAAFAQMKPSAYFLNTARGRIHDEGALLDALRRGVIAGAGIDVFDHEPPPPDHPLLQLDNVIATPHIAGMTAETFYNMSVKTAEQWIELLRGKVPPRLVNPEVWPRYSARFEEIVGFRPQPLG</sequence>
<reference evidence="8" key="1">
    <citation type="submission" date="2022-08" db="EMBL/GenBank/DDBJ databases">
        <authorList>
            <person name="Li F."/>
        </authorList>
    </citation>
    <scope>NUCLEOTIDE SEQUENCE</scope>
    <source>
        <strain evidence="8">MQZ15Z-1</strain>
    </source>
</reference>
<comment type="caution">
    <text evidence="8">The sequence shown here is derived from an EMBL/GenBank/DDBJ whole genome shotgun (WGS) entry which is preliminary data.</text>
</comment>
<evidence type="ECO:0000256" key="5">
    <source>
        <dbReference type="RuleBase" id="RU003719"/>
    </source>
</evidence>
<dbReference type="InterPro" id="IPR006139">
    <property type="entry name" value="D-isomer_2_OHA_DH_cat_dom"/>
</dbReference>
<keyword evidence="4" id="KW-0520">NAD</keyword>
<dbReference type="PROSITE" id="PS00065">
    <property type="entry name" value="D_2_HYDROXYACID_DH_1"/>
    <property type="match status" value="1"/>
</dbReference>
<evidence type="ECO:0000259" key="6">
    <source>
        <dbReference type="Pfam" id="PF00389"/>
    </source>
</evidence>
<accession>A0A9X2T610</accession>
<evidence type="ECO:0000313" key="9">
    <source>
        <dbReference type="Proteomes" id="UP001151088"/>
    </source>
</evidence>
<evidence type="ECO:0000256" key="3">
    <source>
        <dbReference type="ARBA" id="ARBA00023002"/>
    </source>
</evidence>
<dbReference type="InterPro" id="IPR006140">
    <property type="entry name" value="D-isomer_DH_NAD-bd"/>
</dbReference>
<dbReference type="Proteomes" id="UP001151088">
    <property type="component" value="Unassembled WGS sequence"/>
</dbReference>
<evidence type="ECO:0000256" key="2">
    <source>
        <dbReference type="ARBA" id="ARBA00022605"/>
    </source>
</evidence>
<dbReference type="SUPFAM" id="SSF51735">
    <property type="entry name" value="NAD(P)-binding Rossmann-fold domains"/>
    <property type="match status" value="1"/>
</dbReference>
<dbReference type="Pfam" id="PF02826">
    <property type="entry name" value="2-Hacid_dh_C"/>
    <property type="match status" value="1"/>
</dbReference>
<gene>
    <name evidence="8" type="ORF">NVS89_05035</name>
</gene>
<keyword evidence="2" id="KW-0028">Amino-acid biosynthesis</keyword>
<dbReference type="FunFam" id="3.40.50.720:FF:000203">
    <property type="entry name" value="D-3-phosphoglycerate dehydrogenase (SerA)"/>
    <property type="match status" value="1"/>
</dbReference>
<organism evidence="8 9">
    <name type="scientific">Ancylobacter mangrovi</name>
    <dbReference type="NCBI Taxonomy" id="2972472"/>
    <lineage>
        <taxon>Bacteria</taxon>
        <taxon>Pseudomonadati</taxon>
        <taxon>Pseudomonadota</taxon>
        <taxon>Alphaproteobacteria</taxon>
        <taxon>Hyphomicrobiales</taxon>
        <taxon>Xanthobacteraceae</taxon>
        <taxon>Ancylobacter</taxon>
    </lineage>
</organism>
<dbReference type="GO" id="GO:0008652">
    <property type="term" value="P:amino acid biosynthetic process"/>
    <property type="evidence" value="ECO:0007669"/>
    <property type="project" value="UniProtKB-KW"/>
</dbReference>
<evidence type="ECO:0000259" key="7">
    <source>
        <dbReference type="Pfam" id="PF02826"/>
    </source>
</evidence>
<dbReference type="EMBL" id="JANTHZ010000001">
    <property type="protein sequence ID" value="MCS0494453.1"/>
    <property type="molecule type" value="Genomic_DNA"/>
</dbReference>
<dbReference type="GO" id="GO:0016616">
    <property type="term" value="F:oxidoreductase activity, acting on the CH-OH group of donors, NAD or NADP as acceptor"/>
    <property type="evidence" value="ECO:0007669"/>
    <property type="project" value="InterPro"/>
</dbReference>
<dbReference type="InterPro" id="IPR050857">
    <property type="entry name" value="D-2-hydroxyacid_DH"/>
</dbReference>
<dbReference type="SUPFAM" id="SSF52283">
    <property type="entry name" value="Formate/glycerate dehydrogenase catalytic domain-like"/>
    <property type="match status" value="1"/>
</dbReference>
<name>A0A9X2T610_9HYPH</name>
<comment type="similarity">
    <text evidence="1 5">Belongs to the D-isomer specific 2-hydroxyacid dehydrogenase family.</text>
</comment>
<keyword evidence="3 5" id="KW-0560">Oxidoreductase</keyword>
<protein>
    <submittedName>
        <fullName evidence="8">Hydroxyacid dehydrogenase</fullName>
    </submittedName>
</protein>
<evidence type="ECO:0000313" key="8">
    <source>
        <dbReference type="EMBL" id="MCS0494453.1"/>
    </source>
</evidence>
<feature type="domain" description="D-isomer specific 2-hydroxyacid dehydrogenase NAD-binding" evidence="7">
    <location>
        <begin position="124"/>
        <end position="300"/>
    </location>
</feature>
<evidence type="ECO:0000256" key="1">
    <source>
        <dbReference type="ARBA" id="ARBA00005854"/>
    </source>
</evidence>
<dbReference type="InterPro" id="IPR029752">
    <property type="entry name" value="D-isomer_DH_CS1"/>
</dbReference>